<gene>
    <name evidence="1" type="ORF">MRS75_04710</name>
</gene>
<keyword evidence="2" id="KW-1185">Reference proteome</keyword>
<dbReference type="AlphaFoldDB" id="A0AAE3TZU5"/>
<reference evidence="1" key="1">
    <citation type="submission" date="2022-03" db="EMBL/GenBank/DDBJ databases">
        <title>Fererhizobium litorale gen. nov., sp. nov., isolated from sandy sediments of the Sea of Japan seashore.</title>
        <authorList>
            <person name="Romanenko L."/>
            <person name="Kurilenko V."/>
            <person name="Otstavnykh N."/>
            <person name="Svetashev V."/>
            <person name="Tekutyeva L."/>
            <person name="Isaeva M."/>
            <person name="Mikhailov V."/>
        </authorList>
    </citation>
    <scope>NUCLEOTIDE SEQUENCE</scope>
    <source>
        <strain evidence="1">KMM 9576</strain>
    </source>
</reference>
<name>A0AAE3TZU5_9HYPH</name>
<proteinExistence type="predicted"/>
<evidence type="ECO:0000313" key="1">
    <source>
        <dbReference type="EMBL" id="MDI7921384.1"/>
    </source>
</evidence>
<dbReference type="EMBL" id="JALDYZ010000002">
    <property type="protein sequence ID" value="MDI7921384.1"/>
    <property type="molecule type" value="Genomic_DNA"/>
</dbReference>
<accession>A0AAE3TZU5</accession>
<organism evidence="1 2">
    <name type="scientific">Ferirhizobium litorale</name>
    <dbReference type="NCBI Taxonomy" id="2927786"/>
    <lineage>
        <taxon>Bacteria</taxon>
        <taxon>Pseudomonadati</taxon>
        <taxon>Pseudomonadota</taxon>
        <taxon>Alphaproteobacteria</taxon>
        <taxon>Hyphomicrobiales</taxon>
        <taxon>Rhizobiaceae</taxon>
        <taxon>Ferirhizobium</taxon>
    </lineage>
</organism>
<evidence type="ECO:0000313" key="2">
    <source>
        <dbReference type="Proteomes" id="UP001161580"/>
    </source>
</evidence>
<comment type="caution">
    <text evidence="1">The sequence shown here is derived from an EMBL/GenBank/DDBJ whole genome shotgun (WGS) entry which is preliminary data.</text>
</comment>
<protein>
    <submittedName>
        <fullName evidence="1">Uncharacterized protein</fullName>
    </submittedName>
</protein>
<dbReference type="RefSeq" id="WP_311785556.1">
    <property type="nucleotide sequence ID" value="NZ_JALDYY010000002.1"/>
</dbReference>
<dbReference type="Proteomes" id="UP001161580">
    <property type="component" value="Unassembled WGS sequence"/>
</dbReference>
<sequence length="286" mass="32904">MSLSAAELAGNPAFASTLQYLARNLRNAYDEGPRLARTLATHQRWMMSQGAYALHLERDREKPSTGLTVARLRDLVVPYGIASRNTVQNFMEELLNYRFARYLPDSMGRRPRPLEPTEVTEAAMQRWFAVNLSALDLLDGGRRFDDLTKMPLAFDRAQPRIARNCIESSGWRDPPPEVALFVWTDAGGLVIDEFVGRLDLEGEEEGRFDLGRVDARRMAEHFMMSRTHLQRLLKKAAERGCMGWSDDKRTRMWLARSFLDAYCVWQAVKFSIIDEAFEWACREMDD</sequence>